<dbReference type="Pfam" id="PF25459">
    <property type="entry name" value="AIM3_BBC1_C"/>
    <property type="match status" value="1"/>
</dbReference>
<feature type="compositionally biased region" description="Pro residues" evidence="3">
    <location>
        <begin position="641"/>
        <end position="655"/>
    </location>
</feature>
<dbReference type="Gene3D" id="2.30.30.40">
    <property type="entry name" value="SH3 Domains"/>
    <property type="match status" value="1"/>
</dbReference>
<feature type="compositionally biased region" description="Low complexity" evidence="3">
    <location>
        <begin position="882"/>
        <end position="896"/>
    </location>
</feature>
<dbReference type="SUPFAM" id="SSF50044">
    <property type="entry name" value="SH3-domain"/>
    <property type="match status" value="1"/>
</dbReference>
<accession>A0AA38RCZ7</accession>
<evidence type="ECO:0000313" key="6">
    <source>
        <dbReference type="Proteomes" id="UP001174694"/>
    </source>
</evidence>
<evidence type="ECO:0000256" key="3">
    <source>
        <dbReference type="SAM" id="MobiDB-lite"/>
    </source>
</evidence>
<feature type="compositionally biased region" description="Acidic residues" evidence="3">
    <location>
        <begin position="552"/>
        <end position="564"/>
    </location>
</feature>
<reference evidence="5" key="1">
    <citation type="submission" date="2022-07" db="EMBL/GenBank/DDBJ databases">
        <title>Fungi with potential for degradation of polypropylene.</title>
        <authorList>
            <person name="Gostincar C."/>
        </authorList>
    </citation>
    <scope>NUCLEOTIDE SEQUENCE</scope>
    <source>
        <strain evidence="5">EXF-13308</strain>
    </source>
</reference>
<feature type="compositionally biased region" description="Low complexity" evidence="3">
    <location>
        <begin position="103"/>
        <end position="134"/>
    </location>
</feature>
<dbReference type="AlphaFoldDB" id="A0AA38RCZ7"/>
<dbReference type="PANTHER" id="PTHR45929:SF7">
    <property type="entry name" value="LAS SEVENTEEN-BINDING PROTEIN 1"/>
    <property type="match status" value="1"/>
</dbReference>
<feature type="compositionally biased region" description="Basic and acidic residues" evidence="3">
    <location>
        <begin position="249"/>
        <end position="269"/>
    </location>
</feature>
<feature type="compositionally biased region" description="Acidic residues" evidence="3">
    <location>
        <begin position="397"/>
        <end position="409"/>
    </location>
</feature>
<organism evidence="5 6">
    <name type="scientific">Pleurostoma richardsiae</name>
    <dbReference type="NCBI Taxonomy" id="41990"/>
    <lineage>
        <taxon>Eukaryota</taxon>
        <taxon>Fungi</taxon>
        <taxon>Dikarya</taxon>
        <taxon>Ascomycota</taxon>
        <taxon>Pezizomycotina</taxon>
        <taxon>Sordariomycetes</taxon>
        <taxon>Sordariomycetidae</taxon>
        <taxon>Calosphaeriales</taxon>
        <taxon>Pleurostomataceae</taxon>
        <taxon>Pleurostoma</taxon>
    </lineage>
</organism>
<evidence type="ECO:0000259" key="4">
    <source>
        <dbReference type="PROSITE" id="PS50002"/>
    </source>
</evidence>
<proteinExistence type="predicted"/>
<keyword evidence="6" id="KW-1185">Reference proteome</keyword>
<dbReference type="CDD" id="cd11887">
    <property type="entry name" value="SH3_Bbc1"/>
    <property type="match status" value="1"/>
</dbReference>
<feature type="compositionally biased region" description="Pro residues" evidence="3">
    <location>
        <begin position="227"/>
        <end position="242"/>
    </location>
</feature>
<feature type="compositionally biased region" description="Basic and acidic residues" evidence="3">
    <location>
        <begin position="541"/>
        <end position="551"/>
    </location>
</feature>
<feature type="compositionally biased region" description="Pro residues" evidence="3">
    <location>
        <begin position="692"/>
        <end position="718"/>
    </location>
</feature>
<dbReference type="SMART" id="SM00326">
    <property type="entry name" value="SH3"/>
    <property type="match status" value="1"/>
</dbReference>
<feature type="compositionally biased region" description="Basic and acidic residues" evidence="3">
    <location>
        <begin position="763"/>
        <end position="776"/>
    </location>
</feature>
<dbReference type="InterPro" id="IPR035552">
    <property type="entry name" value="Mti1_SH3"/>
</dbReference>
<dbReference type="Proteomes" id="UP001174694">
    <property type="component" value="Unassembled WGS sequence"/>
</dbReference>
<evidence type="ECO:0000256" key="1">
    <source>
        <dbReference type="ARBA" id="ARBA00022443"/>
    </source>
</evidence>
<dbReference type="PANTHER" id="PTHR45929">
    <property type="entry name" value="JAK PATHWAY SIGNAL TRANSDUCTION ADAPTOR MOLECULE"/>
    <property type="match status" value="1"/>
</dbReference>
<feature type="compositionally biased region" description="Basic and acidic residues" evidence="3">
    <location>
        <begin position="623"/>
        <end position="635"/>
    </location>
</feature>
<dbReference type="Pfam" id="PF00018">
    <property type="entry name" value="SH3_1"/>
    <property type="match status" value="1"/>
</dbReference>
<dbReference type="PROSITE" id="PS50002">
    <property type="entry name" value="SH3"/>
    <property type="match status" value="1"/>
</dbReference>
<feature type="domain" description="SH3" evidence="4">
    <location>
        <begin position="1"/>
        <end position="64"/>
    </location>
</feature>
<gene>
    <name evidence="5" type="ORF">NKR23_g9287</name>
</gene>
<feature type="region of interest" description="Disordered" evidence="3">
    <location>
        <begin position="1012"/>
        <end position="1031"/>
    </location>
</feature>
<feature type="compositionally biased region" description="Pro residues" evidence="3">
    <location>
        <begin position="174"/>
        <end position="183"/>
    </location>
</feature>
<feature type="compositionally biased region" description="Basic and acidic residues" evidence="3">
    <location>
        <begin position="446"/>
        <end position="455"/>
    </location>
</feature>
<feature type="compositionally biased region" description="Polar residues" evidence="3">
    <location>
        <begin position="720"/>
        <end position="736"/>
    </location>
</feature>
<dbReference type="InterPro" id="IPR001452">
    <property type="entry name" value="SH3_domain"/>
</dbReference>
<protein>
    <submittedName>
        <fullName evidence="5">Myosin tail region-interacting protein MTI1</fullName>
    </submittedName>
</protein>
<keyword evidence="1 2" id="KW-0728">SH3 domain</keyword>
<feature type="compositionally biased region" description="Basic and acidic residues" evidence="3">
    <location>
        <begin position="347"/>
        <end position="366"/>
    </location>
</feature>
<dbReference type="InterPro" id="IPR057402">
    <property type="entry name" value="AIM3_BBC1_C"/>
</dbReference>
<evidence type="ECO:0000256" key="2">
    <source>
        <dbReference type="PROSITE-ProRule" id="PRU00192"/>
    </source>
</evidence>
<evidence type="ECO:0000313" key="5">
    <source>
        <dbReference type="EMBL" id="KAJ9137267.1"/>
    </source>
</evidence>
<feature type="compositionally biased region" description="Low complexity" evidence="3">
    <location>
        <begin position="161"/>
        <end position="173"/>
    </location>
</feature>
<feature type="compositionally biased region" description="Pro residues" evidence="3">
    <location>
        <begin position="576"/>
        <end position="603"/>
    </location>
</feature>
<feature type="compositionally biased region" description="Pro residues" evidence="3">
    <location>
        <begin position="471"/>
        <end position="485"/>
    </location>
</feature>
<feature type="compositionally biased region" description="Basic and acidic residues" evidence="3">
    <location>
        <begin position="284"/>
        <end position="295"/>
    </location>
</feature>
<feature type="compositionally biased region" description="Acidic residues" evidence="3">
    <location>
        <begin position="742"/>
        <end position="756"/>
    </location>
</feature>
<feature type="compositionally biased region" description="Pro residues" evidence="3">
    <location>
        <begin position="806"/>
        <end position="819"/>
    </location>
</feature>
<feature type="region of interest" description="Disordered" evidence="3">
    <location>
        <begin position="59"/>
        <end position="915"/>
    </location>
</feature>
<feature type="compositionally biased region" description="Basic and acidic residues" evidence="3">
    <location>
        <begin position="306"/>
        <end position="316"/>
    </location>
</feature>
<feature type="compositionally biased region" description="Acidic residues" evidence="3">
    <location>
        <begin position="424"/>
        <end position="445"/>
    </location>
</feature>
<sequence length="1195" mass="129285">MAFKVKAIYEYSSNHEDDLPFEIGQIITVTEEEDADWYAGEYIDDSGVKHEGIFPRNFVEKFEPTAPPRPTRTRTRKEHESAPLQTPATEEPPEPTPTSAKQAAPAPDVEPAPASIAPASPPGESANRPLSPVAPSAPVPPTPKQLAEPAPFSSSPPPVAKPAEPSVPKAAPAQPKPGPPPVSEKPTGSSFRDRIAAFNKPAAPPVAPFKPSGLGSGNQGFVKKPFVAPPPSRNSFVPPPRDAPVAKVYRRDEDPEIKQTENENRESAEKAGLAASGSNEGEEDQPKPTSLKERIALLQKQQMEQAQRHAEALAKKEKPKRPAKKRTESHEGPGPADEGDLAQPPTLERRDTEETGGKRSLDEPHPPRIPHPPRRRSSKGPEPKDGNEADLSGAGETTEDQEDLTEKEDSDDRARHAAAHSTAVEEEEEEEEGEEDEEEDEDEDPEVRRREELRARIAKMSGGMGMHGMFGPPPVMPMPMGVPAPPRKKKTSSSEKRPSIDSQEAISPGGHAPPVPTMVALPGMTNMRSPEGRTPTAEQPGRADAHERSAAEDAEEEEEEEEEPTPSPSVPSRAPGGPPPIPAGRPAPPPIPTDSRPPPPPPASGANAPSEGSESDDELSEYPQRDTVETPRDEVPSTSRAPPPPPVAVPPPAIPTSPRSPTSKRRSYIGEPSPASPSVAAPPPPSRRDSRLPPPIPGSAPAIPPAQTRPPPPPPPGAPSRTSTSDNRPLSPSQAFSHEANEGDEEVTEYEGDYDTDIASSVPHKDALKSHERESSFEDTISARSPITEGPPSAPPPVPSGAAPRAVPPPPPVPSQPPPDSRRSADVPRAAPPPPPKESAPTPTAYDDDYDPYNYTSPSQGVPVMSSYAQPPPPPRPIESVYSPSEPSSSYQQPPELRAPPPAPPSGRTRHSVDMHRAATLPVRRSIDTTRPSMETGYVANDIDLAEHTGWWLQPNNLPPQLQGRKDIFFESEESQSSKRGGKTTITRDIYILYQDYSQTVITVRFDPQDSSDVHLEQRHEAPPRALRQDQLEESYERFGRPISDAVTSKKDTVVADGTPQGLIHELLKPFRDALHPVGTRAYGALVYSNLANASTTQNDEIRPGDIISIRNAKFQGKHGPMHAKYSVEVGKPDHVAVVAEWDGTKKKVRAWEQGRESKKVKIESFKLDDLRSGEVKIWRVMPRSWVGWEGQTQG</sequence>
<dbReference type="EMBL" id="JANBVO010000035">
    <property type="protein sequence ID" value="KAJ9137267.1"/>
    <property type="molecule type" value="Genomic_DNA"/>
</dbReference>
<dbReference type="InterPro" id="IPR036028">
    <property type="entry name" value="SH3-like_dom_sf"/>
</dbReference>
<dbReference type="InterPro" id="IPR050670">
    <property type="entry name" value="STAM"/>
</dbReference>
<comment type="caution">
    <text evidence="5">The sequence shown here is derived from an EMBL/GenBank/DDBJ whole genome shotgun (WGS) entry which is preliminary data.</text>
</comment>
<name>A0AA38RCZ7_9PEZI</name>